<dbReference type="AlphaFoldDB" id="A0A9W5F146"/>
<evidence type="ECO:0000313" key="2">
    <source>
        <dbReference type="Proteomes" id="UP000191933"/>
    </source>
</evidence>
<evidence type="ECO:0000313" key="1">
    <source>
        <dbReference type="EMBL" id="CUW96545.1"/>
    </source>
</evidence>
<dbReference type="EMBL" id="FBVY01000030">
    <property type="protein sequence ID" value="CUW96545.1"/>
    <property type="molecule type" value="Genomic_DNA"/>
</dbReference>
<name>A0A9W5F146_9HYPH</name>
<protein>
    <submittedName>
        <fullName evidence="1">Uncharacterized protein</fullName>
    </submittedName>
</protein>
<organism evidence="1 2">
    <name type="scientific">Agrobacterium genomosp. 2 str. CFBP 5494</name>
    <dbReference type="NCBI Taxonomy" id="1183436"/>
    <lineage>
        <taxon>Bacteria</taxon>
        <taxon>Pseudomonadati</taxon>
        <taxon>Pseudomonadota</taxon>
        <taxon>Alphaproteobacteria</taxon>
        <taxon>Hyphomicrobiales</taxon>
        <taxon>Rhizobiaceae</taxon>
        <taxon>Rhizobium/Agrobacterium group</taxon>
        <taxon>Agrobacterium</taxon>
        <taxon>Agrobacterium tumefaciens complex</taxon>
    </lineage>
</organism>
<keyword evidence="2" id="KW-1185">Reference proteome</keyword>
<dbReference type="Proteomes" id="UP000191933">
    <property type="component" value="Unassembled WGS sequence"/>
</dbReference>
<accession>A0A9W5F146</accession>
<proteinExistence type="predicted"/>
<reference evidence="1 2" key="1">
    <citation type="submission" date="2016-01" db="EMBL/GenBank/DDBJ databases">
        <authorList>
            <person name="Regsiter A."/>
            <person name="william w."/>
        </authorList>
    </citation>
    <scope>NUCLEOTIDE SEQUENCE [LARGE SCALE GENOMIC DNA]</scope>
    <source>
        <strain evidence="1 2">CFBP 5494</strain>
    </source>
</reference>
<gene>
    <name evidence="1" type="ORF">AGR2A_Lc180087</name>
</gene>
<comment type="caution">
    <text evidence="1">The sequence shown here is derived from an EMBL/GenBank/DDBJ whole genome shotgun (WGS) entry which is preliminary data.</text>
</comment>
<sequence length="30" mass="3507">MSGPRKGPARLDETGWPFVYGWELSDRQNR</sequence>